<keyword evidence="2 5" id="KW-0238">DNA-binding</keyword>
<proteinExistence type="predicted"/>
<protein>
    <submittedName>
        <fullName evidence="5">LacI family DNA-binding transcriptional regulator</fullName>
    </submittedName>
</protein>
<evidence type="ECO:0000259" key="4">
    <source>
        <dbReference type="PROSITE" id="PS50932"/>
    </source>
</evidence>
<name>A0ABW0NTK5_9MICO</name>
<evidence type="ECO:0000256" key="2">
    <source>
        <dbReference type="ARBA" id="ARBA00023125"/>
    </source>
</evidence>
<keyword evidence="6" id="KW-1185">Reference proteome</keyword>
<dbReference type="InterPro" id="IPR010982">
    <property type="entry name" value="Lambda_DNA-bd_dom_sf"/>
</dbReference>
<dbReference type="Gene3D" id="3.40.50.2300">
    <property type="match status" value="2"/>
</dbReference>
<feature type="domain" description="HTH lacI-type" evidence="4">
    <location>
        <begin position="9"/>
        <end position="63"/>
    </location>
</feature>
<dbReference type="PROSITE" id="PS00356">
    <property type="entry name" value="HTH_LACI_1"/>
    <property type="match status" value="1"/>
</dbReference>
<organism evidence="5 6">
    <name type="scientific">Lysinimonas soli</name>
    <dbReference type="NCBI Taxonomy" id="1074233"/>
    <lineage>
        <taxon>Bacteria</taxon>
        <taxon>Bacillati</taxon>
        <taxon>Actinomycetota</taxon>
        <taxon>Actinomycetes</taxon>
        <taxon>Micrococcales</taxon>
        <taxon>Microbacteriaceae</taxon>
        <taxon>Lysinimonas</taxon>
    </lineage>
</organism>
<evidence type="ECO:0000256" key="3">
    <source>
        <dbReference type="ARBA" id="ARBA00023163"/>
    </source>
</evidence>
<accession>A0ABW0NTK5</accession>
<comment type="caution">
    <text evidence="5">The sequence shown here is derived from an EMBL/GenBank/DDBJ whole genome shotgun (WGS) entry which is preliminary data.</text>
</comment>
<gene>
    <name evidence="5" type="ORF">ACFPJ4_11565</name>
</gene>
<dbReference type="PANTHER" id="PTHR30146">
    <property type="entry name" value="LACI-RELATED TRANSCRIPTIONAL REPRESSOR"/>
    <property type="match status" value="1"/>
</dbReference>
<dbReference type="SUPFAM" id="SSF47413">
    <property type="entry name" value="lambda repressor-like DNA-binding domains"/>
    <property type="match status" value="1"/>
</dbReference>
<keyword evidence="3" id="KW-0804">Transcription</keyword>
<keyword evidence="1" id="KW-0805">Transcription regulation</keyword>
<dbReference type="SUPFAM" id="SSF53822">
    <property type="entry name" value="Periplasmic binding protein-like I"/>
    <property type="match status" value="1"/>
</dbReference>
<dbReference type="PROSITE" id="PS50932">
    <property type="entry name" value="HTH_LACI_2"/>
    <property type="match status" value="1"/>
</dbReference>
<dbReference type="Pfam" id="PF13377">
    <property type="entry name" value="Peripla_BP_3"/>
    <property type="match status" value="1"/>
</dbReference>
<evidence type="ECO:0000313" key="6">
    <source>
        <dbReference type="Proteomes" id="UP001596039"/>
    </source>
</evidence>
<dbReference type="Pfam" id="PF00356">
    <property type="entry name" value="LacI"/>
    <property type="match status" value="1"/>
</dbReference>
<dbReference type="SMART" id="SM00354">
    <property type="entry name" value="HTH_LACI"/>
    <property type="match status" value="1"/>
</dbReference>
<reference evidence="6" key="1">
    <citation type="journal article" date="2019" name="Int. J. Syst. Evol. Microbiol.">
        <title>The Global Catalogue of Microorganisms (GCM) 10K type strain sequencing project: providing services to taxonomists for standard genome sequencing and annotation.</title>
        <authorList>
            <consortium name="The Broad Institute Genomics Platform"/>
            <consortium name="The Broad Institute Genome Sequencing Center for Infectious Disease"/>
            <person name="Wu L."/>
            <person name="Ma J."/>
        </authorList>
    </citation>
    <scope>NUCLEOTIDE SEQUENCE [LARGE SCALE GENOMIC DNA]</scope>
    <source>
        <strain evidence="6">CGMCC 4.6997</strain>
    </source>
</reference>
<sequence>MTDEARRGPTMHDVARLAGVSHVTVSRVLNDYPSIRPGTRERVLAAIRELGYRRNLAARTLVTSRSRAIGVLAPAVPQHGPASSVLAVESAARAHGYHPLVTAAAVDRDATVASLNFLLDQAVEALVVIAPHESVLAAIHELELTVPFVTLQAPEQESGVGVDQVAGAALATGHLIGLGHRRIQHVSGPRSYLEAAARRRGFEQSMTAAGLEPGRVVEGDWTAEFGYRAVALLDPATTAVVAANDQMAIGVIAALLDAGRSVPGEVSVVGFDDVPEAEFVRPSLTTVHQDFDEVGRRAIEVLVAALTGAEPPARQPIEPWLVVRASTARVAADLR</sequence>
<dbReference type="PANTHER" id="PTHR30146:SF109">
    <property type="entry name" value="HTH-TYPE TRANSCRIPTIONAL REGULATOR GALS"/>
    <property type="match status" value="1"/>
</dbReference>
<dbReference type="InterPro" id="IPR046335">
    <property type="entry name" value="LacI/GalR-like_sensor"/>
</dbReference>
<dbReference type="Proteomes" id="UP001596039">
    <property type="component" value="Unassembled WGS sequence"/>
</dbReference>
<dbReference type="PRINTS" id="PR00036">
    <property type="entry name" value="HTHLACI"/>
</dbReference>
<dbReference type="Gene3D" id="1.10.260.40">
    <property type="entry name" value="lambda repressor-like DNA-binding domains"/>
    <property type="match status" value="1"/>
</dbReference>
<dbReference type="RefSeq" id="WP_386740578.1">
    <property type="nucleotide sequence ID" value="NZ_JBHSMG010000002.1"/>
</dbReference>
<dbReference type="CDD" id="cd01574">
    <property type="entry name" value="PBP1_LacI"/>
    <property type="match status" value="1"/>
</dbReference>
<dbReference type="EMBL" id="JBHSMG010000002">
    <property type="protein sequence ID" value="MFC5502879.1"/>
    <property type="molecule type" value="Genomic_DNA"/>
</dbReference>
<dbReference type="InterPro" id="IPR028082">
    <property type="entry name" value="Peripla_BP_I"/>
</dbReference>
<dbReference type="CDD" id="cd01392">
    <property type="entry name" value="HTH_LacI"/>
    <property type="match status" value="1"/>
</dbReference>
<dbReference type="GO" id="GO:0003677">
    <property type="term" value="F:DNA binding"/>
    <property type="evidence" value="ECO:0007669"/>
    <property type="project" value="UniProtKB-KW"/>
</dbReference>
<dbReference type="InterPro" id="IPR000843">
    <property type="entry name" value="HTH_LacI"/>
</dbReference>
<evidence type="ECO:0000256" key="1">
    <source>
        <dbReference type="ARBA" id="ARBA00023015"/>
    </source>
</evidence>
<evidence type="ECO:0000313" key="5">
    <source>
        <dbReference type="EMBL" id="MFC5502879.1"/>
    </source>
</evidence>